<accession>A0A7J9AWB0</accession>
<dbReference type="EMBL" id="JABEZV010000013">
    <property type="protein sequence ID" value="MBA0728283.1"/>
    <property type="molecule type" value="Genomic_DNA"/>
</dbReference>
<organism evidence="1 2">
    <name type="scientific">Gossypium laxum</name>
    <dbReference type="NCBI Taxonomy" id="34288"/>
    <lineage>
        <taxon>Eukaryota</taxon>
        <taxon>Viridiplantae</taxon>
        <taxon>Streptophyta</taxon>
        <taxon>Embryophyta</taxon>
        <taxon>Tracheophyta</taxon>
        <taxon>Spermatophyta</taxon>
        <taxon>Magnoliopsida</taxon>
        <taxon>eudicotyledons</taxon>
        <taxon>Gunneridae</taxon>
        <taxon>Pentapetalae</taxon>
        <taxon>rosids</taxon>
        <taxon>malvids</taxon>
        <taxon>Malvales</taxon>
        <taxon>Malvaceae</taxon>
        <taxon>Malvoideae</taxon>
        <taxon>Gossypium</taxon>
    </lineage>
</organism>
<reference evidence="1 2" key="1">
    <citation type="journal article" date="2019" name="Genome Biol. Evol.">
        <title>Insights into the evolution of the New World diploid cottons (Gossypium, subgenus Houzingenia) based on genome sequencing.</title>
        <authorList>
            <person name="Grover C.E."/>
            <person name="Arick M.A. 2nd"/>
            <person name="Thrash A."/>
            <person name="Conover J.L."/>
            <person name="Sanders W.S."/>
            <person name="Peterson D.G."/>
            <person name="Frelichowski J.E."/>
            <person name="Scheffler J.A."/>
            <person name="Scheffler B.E."/>
            <person name="Wendel J.F."/>
        </authorList>
    </citation>
    <scope>NUCLEOTIDE SEQUENCE [LARGE SCALE GENOMIC DNA]</scope>
    <source>
        <strain evidence="1">4</strain>
        <tissue evidence="1">Leaf</tissue>
    </source>
</reference>
<protein>
    <submittedName>
        <fullName evidence="1">Uncharacterized protein</fullName>
    </submittedName>
</protein>
<evidence type="ECO:0000313" key="2">
    <source>
        <dbReference type="Proteomes" id="UP000593574"/>
    </source>
</evidence>
<proteinExistence type="predicted"/>
<name>A0A7J9AWB0_9ROSI</name>
<dbReference type="AlphaFoldDB" id="A0A7J9AWB0"/>
<sequence>TGNTYHYNSVEKIDESISLVQFGVVSRYWHSVFNTFLDIKRRSPTNPVPLLMTPTKTSTTKRKLYSLQAKSKVSEIEFPKLSTGRCSGSYYVGFMLPDKGTILRHSILMAFEDYGSSKSPNLLMAKDQKVEDCWDRAYLVKSSMGNFYSIHKYVDLEEYLRQMHI</sequence>
<gene>
    <name evidence="1" type="ORF">Golax_001194</name>
</gene>
<evidence type="ECO:0000313" key="1">
    <source>
        <dbReference type="EMBL" id="MBA0728283.1"/>
    </source>
</evidence>
<feature type="non-terminal residue" evidence="1">
    <location>
        <position position="1"/>
    </location>
</feature>
<feature type="non-terminal residue" evidence="1">
    <location>
        <position position="165"/>
    </location>
</feature>
<keyword evidence="2" id="KW-1185">Reference proteome</keyword>
<dbReference type="Proteomes" id="UP000593574">
    <property type="component" value="Unassembled WGS sequence"/>
</dbReference>
<comment type="caution">
    <text evidence="1">The sequence shown here is derived from an EMBL/GenBank/DDBJ whole genome shotgun (WGS) entry which is preliminary data.</text>
</comment>